<dbReference type="EMBL" id="FPBH01000026">
    <property type="protein sequence ID" value="SFU24366.1"/>
    <property type="molecule type" value="Genomic_DNA"/>
</dbReference>
<comment type="similarity">
    <text evidence="2">Belongs to the UreD family.</text>
</comment>
<dbReference type="HAMAP" id="MF_01384">
    <property type="entry name" value="UreD"/>
    <property type="match status" value="1"/>
</dbReference>
<comment type="subcellular location">
    <subcellularLocation>
        <location evidence="2">Cytoplasm</location>
    </subcellularLocation>
</comment>
<dbReference type="GO" id="GO:0016151">
    <property type="term" value="F:nickel cation binding"/>
    <property type="evidence" value="ECO:0007669"/>
    <property type="project" value="UniProtKB-UniRule"/>
</dbReference>
<dbReference type="Proteomes" id="UP000198844">
    <property type="component" value="Unassembled WGS sequence"/>
</dbReference>
<feature type="compositionally biased region" description="Polar residues" evidence="3">
    <location>
        <begin position="325"/>
        <end position="337"/>
    </location>
</feature>
<keyword evidence="1 2" id="KW-0143">Chaperone</keyword>
<comment type="subunit">
    <text evidence="2">UreD, UreF and UreG form a complex that acts as a GTP-hydrolysis-dependent molecular chaperone, activating the urease apoprotein by helping to assemble the nickel containing metallocenter of UreC. The UreE protein probably delivers the nickel.</text>
</comment>
<evidence type="ECO:0000256" key="1">
    <source>
        <dbReference type="ARBA" id="ARBA00023186"/>
    </source>
</evidence>
<gene>
    <name evidence="2" type="primary">ureD</name>
    <name evidence="4" type="ORF">SAMN05192563_1026102</name>
</gene>
<reference evidence="4 5" key="1">
    <citation type="submission" date="2016-10" db="EMBL/GenBank/DDBJ databases">
        <authorList>
            <person name="de Groot N.N."/>
        </authorList>
    </citation>
    <scope>NUCLEOTIDE SEQUENCE [LARGE SCALE GENOMIC DNA]</scope>
    <source>
        <strain evidence="4 5">LMG 27731</strain>
    </source>
</reference>
<dbReference type="GO" id="GO:0005737">
    <property type="term" value="C:cytoplasm"/>
    <property type="evidence" value="ECO:0007669"/>
    <property type="project" value="UniProtKB-SubCell"/>
</dbReference>
<dbReference type="AlphaFoldDB" id="A0A1I7EKB1"/>
<organism evidence="4 5">
    <name type="scientific">Paraburkholderia aspalathi</name>
    <dbReference type="NCBI Taxonomy" id="1324617"/>
    <lineage>
        <taxon>Bacteria</taxon>
        <taxon>Pseudomonadati</taxon>
        <taxon>Pseudomonadota</taxon>
        <taxon>Betaproteobacteria</taxon>
        <taxon>Burkholderiales</taxon>
        <taxon>Burkholderiaceae</taxon>
        <taxon>Paraburkholderia</taxon>
    </lineage>
</organism>
<protein>
    <recommendedName>
        <fullName evidence="2">Urease accessory protein UreD</fullName>
    </recommendedName>
</protein>
<evidence type="ECO:0000313" key="4">
    <source>
        <dbReference type="EMBL" id="SFU24366.1"/>
    </source>
</evidence>
<proteinExistence type="inferred from homology"/>
<comment type="function">
    <text evidence="2">Required for maturation of urease via the functional incorporation of the urease nickel metallocenter.</text>
</comment>
<evidence type="ECO:0000313" key="5">
    <source>
        <dbReference type="Proteomes" id="UP000198844"/>
    </source>
</evidence>
<keyword evidence="2" id="KW-0996">Nickel insertion</keyword>
<accession>A0A1I7EKB1</accession>
<evidence type="ECO:0000256" key="2">
    <source>
        <dbReference type="HAMAP-Rule" id="MF_01384"/>
    </source>
</evidence>
<evidence type="ECO:0000256" key="3">
    <source>
        <dbReference type="SAM" id="MobiDB-lite"/>
    </source>
</evidence>
<name>A0A1I7EKB1_9BURK</name>
<feature type="region of interest" description="Disordered" evidence="3">
    <location>
        <begin position="318"/>
        <end position="337"/>
    </location>
</feature>
<keyword evidence="2" id="KW-0963">Cytoplasm</keyword>
<dbReference type="Pfam" id="PF01774">
    <property type="entry name" value="UreD"/>
    <property type="match status" value="1"/>
</dbReference>
<dbReference type="RefSeq" id="WP_167378497.1">
    <property type="nucleotide sequence ID" value="NZ_FPBH01000026.1"/>
</dbReference>
<dbReference type="InterPro" id="IPR002669">
    <property type="entry name" value="UreD"/>
</dbReference>
<sequence length="337" mass="35266">MRSETLPDHAGAGACTTAGMGAGLCAPGALAAVHGHADAAQLDLCFERAPSGKTWLSRQRSGYPFHVGRILPVTRCIDRAPASDATAEVIVQSSSGGLFEGDRVFQRFVAMPRAQAAIRTAAATIVHTMTHGIAHSRVAIEAHPQSRFDYLPQPTILFPAARLVSTIDVVLHGGATVLIADTWLTHDPTRRTAGFGMLDATINIHNADAQLLARDRFRLAPGASRGSLSGVRQMYGAHGGLLVLRLDDGDAGSEALAHAINAALQTLDMPLTTAYAAAGVLPGACGTFVRMLAADSVALRAIFSTAVEAVHRTLDGVHEGAPRASHSSQNRNRGVCP</sequence>